<keyword evidence="2" id="KW-1185">Reference proteome</keyword>
<reference evidence="1" key="1">
    <citation type="submission" date="2020-04" db="EMBL/GenBank/DDBJ databases">
        <title>Draft genome resource of the tomato pathogen Pseudocercospora fuligena.</title>
        <authorList>
            <person name="Zaccaron A."/>
        </authorList>
    </citation>
    <scope>NUCLEOTIDE SEQUENCE</scope>
    <source>
        <strain evidence="1">PF001</strain>
    </source>
</reference>
<comment type="caution">
    <text evidence="1">The sequence shown here is derived from an EMBL/GenBank/DDBJ whole genome shotgun (WGS) entry which is preliminary data.</text>
</comment>
<dbReference type="Proteomes" id="UP000660729">
    <property type="component" value="Unassembled WGS sequence"/>
</dbReference>
<dbReference type="AlphaFoldDB" id="A0A8H6VLN5"/>
<organism evidence="1 2">
    <name type="scientific">Pseudocercospora fuligena</name>
    <dbReference type="NCBI Taxonomy" id="685502"/>
    <lineage>
        <taxon>Eukaryota</taxon>
        <taxon>Fungi</taxon>
        <taxon>Dikarya</taxon>
        <taxon>Ascomycota</taxon>
        <taxon>Pezizomycotina</taxon>
        <taxon>Dothideomycetes</taxon>
        <taxon>Dothideomycetidae</taxon>
        <taxon>Mycosphaerellales</taxon>
        <taxon>Mycosphaerellaceae</taxon>
        <taxon>Pseudocercospora</taxon>
    </lineage>
</organism>
<gene>
    <name evidence="1" type="ORF">HII31_06018</name>
</gene>
<protein>
    <submittedName>
        <fullName evidence="1">Uncharacterized protein</fullName>
    </submittedName>
</protein>
<sequence length="250" mass="28423">MALEKARAVGATSQQTQTAAQKVFAIYELLEKILVAVADTATEKPDTTHDEPMPFAKHLFPLRRVNSAFAAVLADSSALHDRMYLNKPGKTLPKPKQKSFNALTYREESPVEWLLWTDLPLTQIFSDPFLRATNKIMIRRTYLGVENKAMWTPELAQTARPHAFASKGASWRNIKIATSESFTVGVWITGQETNESSFFYAAKWRFGAGREKTLGMFWDQLRAFLSWTRTQHIIAAEKQSRLGRRPLQMN</sequence>
<name>A0A8H6VLN5_9PEZI</name>
<accession>A0A8H6VLN5</accession>
<dbReference type="EMBL" id="JABCIY010000115">
    <property type="protein sequence ID" value="KAF7192659.1"/>
    <property type="molecule type" value="Genomic_DNA"/>
</dbReference>
<proteinExistence type="predicted"/>
<evidence type="ECO:0000313" key="2">
    <source>
        <dbReference type="Proteomes" id="UP000660729"/>
    </source>
</evidence>
<evidence type="ECO:0000313" key="1">
    <source>
        <dbReference type="EMBL" id="KAF7192659.1"/>
    </source>
</evidence>
<dbReference type="OrthoDB" id="3650500at2759"/>